<keyword evidence="1" id="KW-0238">DNA-binding</keyword>
<dbReference type="InterPro" id="IPR001387">
    <property type="entry name" value="Cro/C1-type_HTH"/>
</dbReference>
<name>A0A919NTI4_9ACTN</name>
<dbReference type="CDD" id="cd02209">
    <property type="entry name" value="cupin_XRE_C"/>
    <property type="match status" value="1"/>
</dbReference>
<dbReference type="GO" id="GO:0003700">
    <property type="term" value="F:DNA-binding transcription factor activity"/>
    <property type="evidence" value="ECO:0007669"/>
    <property type="project" value="TreeGrafter"/>
</dbReference>
<dbReference type="InterPro" id="IPR014710">
    <property type="entry name" value="RmlC-like_jellyroll"/>
</dbReference>
<proteinExistence type="predicted"/>
<dbReference type="CDD" id="cd00093">
    <property type="entry name" value="HTH_XRE"/>
    <property type="match status" value="1"/>
</dbReference>
<dbReference type="SUPFAM" id="SSF51182">
    <property type="entry name" value="RmlC-like cupins"/>
    <property type="match status" value="1"/>
</dbReference>
<dbReference type="SUPFAM" id="SSF47413">
    <property type="entry name" value="lambda repressor-like DNA-binding domains"/>
    <property type="match status" value="1"/>
</dbReference>
<reference evidence="3" key="1">
    <citation type="submission" date="2021-01" db="EMBL/GenBank/DDBJ databases">
        <title>Whole genome shotgun sequence of Actinoplanes tereljensis NBRC 105297.</title>
        <authorList>
            <person name="Komaki H."/>
            <person name="Tamura T."/>
        </authorList>
    </citation>
    <scope>NUCLEOTIDE SEQUENCE</scope>
    <source>
        <strain evidence="3">NBRC 105297</strain>
    </source>
</reference>
<dbReference type="InterPro" id="IPR013096">
    <property type="entry name" value="Cupin_2"/>
</dbReference>
<dbReference type="GO" id="GO:0005829">
    <property type="term" value="C:cytosol"/>
    <property type="evidence" value="ECO:0007669"/>
    <property type="project" value="TreeGrafter"/>
</dbReference>
<evidence type="ECO:0000313" key="4">
    <source>
        <dbReference type="Proteomes" id="UP000623608"/>
    </source>
</evidence>
<dbReference type="AlphaFoldDB" id="A0A919NTI4"/>
<dbReference type="InterPro" id="IPR010982">
    <property type="entry name" value="Lambda_DNA-bd_dom_sf"/>
</dbReference>
<evidence type="ECO:0000313" key="3">
    <source>
        <dbReference type="EMBL" id="GIF23669.1"/>
    </source>
</evidence>
<dbReference type="Pfam" id="PF07883">
    <property type="entry name" value="Cupin_2"/>
    <property type="match status" value="1"/>
</dbReference>
<protein>
    <submittedName>
        <fullName evidence="3">Transcriptional regulator</fullName>
    </submittedName>
</protein>
<dbReference type="Pfam" id="PF01381">
    <property type="entry name" value="HTH_3"/>
    <property type="match status" value="1"/>
</dbReference>
<dbReference type="SMART" id="SM00530">
    <property type="entry name" value="HTH_XRE"/>
    <property type="match status" value="1"/>
</dbReference>
<dbReference type="Gene3D" id="2.60.120.10">
    <property type="entry name" value="Jelly Rolls"/>
    <property type="match status" value="1"/>
</dbReference>
<dbReference type="InterPro" id="IPR050807">
    <property type="entry name" value="TransReg_Diox_bact_type"/>
</dbReference>
<gene>
    <name evidence="3" type="ORF">Ate02nite_63990</name>
</gene>
<evidence type="ECO:0000259" key="2">
    <source>
        <dbReference type="PROSITE" id="PS50943"/>
    </source>
</evidence>
<dbReference type="PANTHER" id="PTHR46797:SF2">
    <property type="entry name" value="TRANSCRIPTIONAL REGULATOR"/>
    <property type="match status" value="1"/>
</dbReference>
<dbReference type="Proteomes" id="UP000623608">
    <property type="component" value="Unassembled WGS sequence"/>
</dbReference>
<dbReference type="RefSeq" id="WP_203811549.1">
    <property type="nucleotide sequence ID" value="NZ_BOMY01000041.1"/>
</dbReference>
<feature type="domain" description="HTH cro/C1-type" evidence="2">
    <location>
        <begin position="22"/>
        <end position="76"/>
    </location>
</feature>
<sequence length="194" mass="21337">MTTPEDLTTDAAGFERKLGTYIRELRLDRKVSLRSLAAESGVSVSFLSQVERGEASPSIATLMRIAKALGQTIGSLFESRSNSRLVRSGQGPRLVHPNREWDEELLTPRAFGKLQVIRSTLAPRGNTGEGMLAYGASETAVFVERGRVDVWLGAERFELRQGDCLSYDPSTPHRLENPSDEPVVLLFSSAPPSY</sequence>
<accession>A0A919NTI4</accession>
<evidence type="ECO:0000256" key="1">
    <source>
        <dbReference type="ARBA" id="ARBA00023125"/>
    </source>
</evidence>
<dbReference type="InterPro" id="IPR011051">
    <property type="entry name" value="RmlC_Cupin_sf"/>
</dbReference>
<dbReference type="Gene3D" id="1.10.260.40">
    <property type="entry name" value="lambda repressor-like DNA-binding domains"/>
    <property type="match status" value="1"/>
</dbReference>
<comment type="caution">
    <text evidence="3">The sequence shown here is derived from an EMBL/GenBank/DDBJ whole genome shotgun (WGS) entry which is preliminary data.</text>
</comment>
<dbReference type="PANTHER" id="PTHR46797">
    <property type="entry name" value="HTH-TYPE TRANSCRIPTIONAL REGULATOR"/>
    <property type="match status" value="1"/>
</dbReference>
<dbReference type="PROSITE" id="PS50943">
    <property type="entry name" value="HTH_CROC1"/>
    <property type="match status" value="1"/>
</dbReference>
<dbReference type="GO" id="GO:0003677">
    <property type="term" value="F:DNA binding"/>
    <property type="evidence" value="ECO:0007669"/>
    <property type="project" value="UniProtKB-KW"/>
</dbReference>
<keyword evidence="4" id="KW-1185">Reference proteome</keyword>
<dbReference type="EMBL" id="BOMY01000041">
    <property type="protein sequence ID" value="GIF23669.1"/>
    <property type="molecule type" value="Genomic_DNA"/>
</dbReference>
<organism evidence="3 4">
    <name type="scientific">Paractinoplanes tereljensis</name>
    <dbReference type="NCBI Taxonomy" id="571912"/>
    <lineage>
        <taxon>Bacteria</taxon>
        <taxon>Bacillati</taxon>
        <taxon>Actinomycetota</taxon>
        <taxon>Actinomycetes</taxon>
        <taxon>Micromonosporales</taxon>
        <taxon>Micromonosporaceae</taxon>
        <taxon>Paractinoplanes</taxon>
    </lineage>
</organism>